<dbReference type="InterPro" id="IPR009061">
    <property type="entry name" value="DNA-bd_dom_put_sf"/>
</dbReference>
<comment type="caution">
    <text evidence="2">The sequence shown here is derived from an EMBL/GenBank/DDBJ whole genome shotgun (WGS) entry which is preliminary data.</text>
</comment>
<organism evidence="2 3">
    <name type="scientific">Gallibacterium genomosp. 2</name>
    <dbReference type="NCBI Taxonomy" id="155517"/>
    <lineage>
        <taxon>Bacteria</taxon>
        <taxon>Pseudomonadati</taxon>
        <taxon>Pseudomonadota</taxon>
        <taxon>Gammaproteobacteria</taxon>
        <taxon>Pasteurellales</taxon>
        <taxon>Pasteurellaceae</taxon>
        <taxon>Gallibacterium</taxon>
    </lineage>
</organism>
<protein>
    <submittedName>
        <fullName evidence="2">DNA-binding protein</fullName>
    </submittedName>
</protein>
<gene>
    <name evidence="2" type="ORF">P375_04610</name>
</gene>
<evidence type="ECO:0000313" key="3">
    <source>
        <dbReference type="Proteomes" id="UP000030418"/>
    </source>
</evidence>
<dbReference type="InterPro" id="IPR041657">
    <property type="entry name" value="HTH_17"/>
</dbReference>
<accession>A0A0A2XKV2</accession>
<sequence length="63" mass="7227">MNEMRETALCKHYTVKEMAELFGVSRGKLDRLARQGKIKKTKFGNSTLYSAEEVQRYLASANQ</sequence>
<evidence type="ECO:0000259" key="1">
    <source>
        <dbReference type="Pfam" id="PF12728"/>
    </source>
</evidence>
<proteinExistence type="predicted"/>
<keyword evidence="2" id="KW-0238">DNA-binding</keyword>
<dbReference type="GO" id="GO:0003677">
    <property type="term" value="F:DNA binding"/>
    <property type="evidence" value="ECO:0007669"/>
    <property type="project" value="UniProtKB-KW"/>
</dbReference>
<dbReference type="Pfam" id="PF12728">
    <property type="entry name" value="HTH_17"/>
    <property type="match status" value="1"/>
</dbReference>
<reference evidence="2 3" key="1">
    <citation type="submission" date="2014-08" db="EMBL/GenBank/DDBJ databases">
        <title>Chaperone-usher fimbriae in a diverse selection of Gallibacterium genomes.</title>
        <authorList>
            <person name="Kudirkiene E."/>
            <person name="Bager R.J."/>
            <person name="Johnson T.J."/>
            <person name="Bojesen A.M."/>
        </authorList>
    </citation>
    <scope>NUCLEOTIDE SEQUENCE [LARGE SCALE GENOMIC DNA]</scope>
    <source>
        <strain evidence="2 3">CCM5976</strain>
    </source>
</reference>
<name>A0A0A2XKV2_9PAST</name>
<dbReference type="Proteomes" id="UP000030418">
    <property type="component" value="Unassembled WGS sequence"/>
</dbReference>
<dbReference type="EMBL" id="JPXY01000018">
    <property type="protein sequence ID" value="KGQ32838.1"/>
    <property type="molecule type" value="Genomic_DNA"/>
</dbReference>
<evidence type="ECO:0000313" key="2">
    <source>
        <dbReference type="EMBL" id="KGQ32838.1"/>
    </source>
</evidence>
<keyword evidence="3" id="KW-1185">Reference proteome</keyword>
<dbReference type="AlphaFoldDB" id="A0A0A2XKV2"/>
<dbReference type="NCBIfam" id="TIGR01764">
    <property type="entry name" value="excise"/>
    <property type="match status" value="1"/>
</dbReference>
<feature type="domain" description="Helix-turn-helix" evidence="1">
    <location>
        <begin position="13"/>
        <end position="60"/>
    </location>
</feature>
<dbReference type="SUPFAM" id="SSF46955">
    <property type="entry name" value="Putative DNA-binding domain"/>
    <property type="match status" value="1"/>
</dbReference>
<dbReference type="InterPro" id="IPR010093">
    <property type="entry name" value="SinI_DNA-bd"/>
</dbReference>